<feature type="chain" id="PRO_5036767653" evidence="1">
    <location>
        <begin position="25"/>
        <end position="200"/>
    </location>
</feature>
<accession>A0A936YMV5</accession>
<comment type="caution">
    <text evidence="2">The sequence shown here is derived from an EMBL/GenBank/DDBJ whole genome shotgun (WGS) entry which is preliminary data.</text>
</comment>
<sequence length="200" mass="21699">MRQSFPNALRVASILMAFPVSAFADGASDVIRIFGRDPGIEAANACFVRHYTKAHLAGHPEQNVTDMLVYVSKQEGSDPYYSLSMQVNFRQLEKPFQVSGSCGVNAEGKSALGCGVECDGGHLGVRVKNDMSLLVEIPESVRLFDPAETGDETDAELPNAARFGSDDKLFRLDRTALKDCAAVIYDDDLKGRVLKGAITH</sequence>
<dbReference type="Proteomes" id="UP000633219">
    <property type="component" value="Unassembled WGS sequence"/>
</dbReference>
<keyword evidence="3" id="KW-1185">Reference proteome</keyword>
<organism evidence="2 3">
    <name type="scientific">Rhizobium setariae</name>
    <dbReference type="NCBI Taxonomy" id="2801340"/>
    <lineage>
        <taxon>Bacteria</taxon>
        <taxon>Pseudomonadati</taxon>
        <taxon>Pseudomonadota</taxon>
        <taxon>Alphaproteobacteria</taxon>
        <taxon>Hyphomicrobiales</taxon>
        <taxon>Rhizobiaceae</taxon>
        <taxon>Rhizobium/Agrobacterium group</taxon>
        <taxon>Rhizobium</taxon>
    </lineage>
</organism>
<reference evidence="2" key="1">
    <citation type="submission" date="2021-01" db="EMBL/GenBank/DDBJ databases">
        <title>Rhizobium sp. strain KVB221 16S ribosomal RNA gene Genome sequencing and assembly.</title>
        <authorList>
            <person name="Kang M."/>
        </authorList>
    </citation>
    <scope>NUCLEOTIDE SEQUENCE</scope>
    <source>
        <strain evidence="2">KVB221</strain>
    </source>
</reference>
<protein>
    <submittedName>
        <fullName evidence="2">Uncharacterized protein</fullName>
    </submittedName>
</protein>
<feature type="signal peptide" evidence="1">
    <location>
        <begin position="1"/>
        <end position="24"/>
    </location>
</feature>
<proteinExistence type="predicted"/>
<gene>
    <name evidence="2" type="ORF">JJB09_03870</name>
</gene>
<dbReference type="AlphaFoldDB" id="A0A936YMV5"/>
<evidence type="ECO:0000313" key="3">
    <source>
        <dbReference type="Proteomes" id="UP000633219"/>
    </source>
</evidence>
<evidence type="ECO:0000313" key="2">
    <source>
        <dbReference type="EMBL" id="MBL0371156.1"/>
    </source>
</evidence>
<evidence type="ECO:0000256" key="1">
    <source>
        <dbReference type="SAM" id="SignalP"/>
    </source>
</evidence>
<dbReference type="RefSeq" id="WP_201653382.1">
    <property type="nucleotide sequence ID" value="NZ_JAEQNC010000002.1"/>
</dbReference>
<name>A0A936YMV5_9HYPH</name>
<dbReference type="EMBL" id="JAEQNC010000002">
    <property type="protein sequence ID" value="MBL0371156.1"/>
    <property type="molecule type" value="Genomic_DNA"/>
</dbReference>
<keyword evidence="1" id="KW-0732">Signal</keyword>